<dbReference type="GO" id="GO:0008714">
    <property type="term" value="F:AMP nucleosidase activity"/>
    <property type="evidence" value="ECO:0007669"/>
    <property type="project" value="UniProtKB-EC"/>
</dbReference>
<sequence>MKRREKKSYRVGIQSIDQTIQGLVQQVAESRNSDLINDLFTTIVKIAREKASRGDLKVLNTAVKELRHTFRVFEPYRHVRKVAIFGSARTPASAATYKSARQFGKLMAAAGWMVITGGSTGIMRAGHEGAGGFRSFGLNIRLPFEQEVNPVIRDNQKLIHYKYFFTRKLAFIKESHATVLYPGGFGTHDEGVESLTLVQTGKDIPRPIVLVDTQHGRYWEAWLEYVSRYLLRNKMISPDDLSLPTLVKSPEEAREVVLKFYGVYHSLRYVGQETVIRTNREISSQKLKQLNKDFRHLLINGRIELSGALPAEADESEIQDLPRLKMRFNRRTYGSLKRFIDALNQT</sequence>
<dbReference type="AlphaFoldDB" id="A0A2H0LQX2"/>
<accession>A0A2H0LQX2</accession>
<dbReference type="EMBL" id="PCVY01000028">
    <property type="protein sequence ID" value="PIQ86812.1"/>
    <property type="molecule type" value="Genomic_DNA"/>
</dbReference>
<dbReference type="Proteomes" id="UP000230859">
    <property type="component" value="Unassembled WGS sequence"/>
</dbReference>
<dbReference type="PANTHER" id="PTHR43393:SF2">
    <property type="entry name" value="CYTOKININ RIBOSIDE 5'-MONOPHOSPHATE PHOSPHORIBOHYDROLASE"/>
    <property type="match status" value="1"/>
</dbReference>
<reference evidence="4 5" key="1">
    <citation type="submission" date="2017-09" db="EMBL/GenBank/DDBJ databases">
        <title>Depth-based differentiation of microbial function through sediment-hosted aquifers and enrichment of novel symbionts in the deep terrestrial subsurface.</title>
        <authorList>
            <person name="Probst A.J."/>
            <person name="Ladd B."/>
            <person name="Jarett J.K."/>
            <person name="Geller-Mcgrath D.E."/>
            <person name="Sieber C.M."/>
            <person name="Emerson J.B."/>
            <person name="Anantharaman K."/>
            <person name="Thomas B.C."/>
            <person name="Malmstrom R."/>
            <person name="Stieglmeier M."/>
            <person name="Klingl A."/>
            <person name="Woyke T."/>
            <person name="Ryan C.M."/>
            <person name="Banfield J.F."/>
        </authorList>
    </citation>
    <scope>NUCLEOTIDE SEQUENCE [LARGE SCALE GENOMIC DNA]</scope>
    <source>
        <strain evidence="4">CG11_big_fil_rev_8_21_14_0_20_45_26</strain>
    </source>
</reference>
<evidence type="ECO:0000256" key="1">
    <source>
        <dbReference type="ARBA" id="ARBA00000274"/>
    </source>
</evidence>
<gene>
    <name evidence="4" type="ORF">COV74_02975</name>
</gene>
<dbReference type="GO" id="GO:0009691">
    <property type="term" value="P:cytokinin biosynthetic process"/>
    <property type="evidence" value="ECO:0007669"/>
    <property type="project" value="InterPro"/>
</dbReference>
<name>A0A2H0LQX2_9BACT</name>
<evidence type="ECO:0000256" key="2">
    <source>
        <dbReference type="ARBA" id="ARBA00011985"/>
    </source>
</evidence>
<evidence type="ECO:0000313" key="4">
    <source>
        <dbReference type="EMBL" id="PIQ86812.1"/>
    </source>
</evidence>
<dbReference type="NCBIfam" id="TIGR00730">
    <property type="entry name" value="Rossman fold protein, TIGR00730 family"/>
    <property type="match status" value="1"/>
</dbReference>
<dbReference type="Pfam" id="PF03641">
    <property type="entry name" value="Lysine_decarbox"/>
    <property type="match status" value="1"/>
</dbReference>
<dbReference type="PANTHER" id="PTHR43393">
    <property type="entry name" value="CYTOKININ RIBOSIDE 5'-MONOPHOSPHATE PHOSPHORIBOHYDROLASE"/>
    <property type="match status" value="1"/>
</dbReference>
<dbReference type="GO" id="GO:0005829">
    <property type="term" value="C:cytosol"/>
    <property type="evidence" value="ECO:0007669"/>
    <property type="project" value="TreeGrafter"/>
</dbReference>
<comment type="catalytic activity">
    <reaction evidence="1">
        <text>AMP + H2O = D-ribose 5-phosphate + adenine</text>
        <dbReference type="Rhea" id="RHEA:20129"/>
        <dbReference type="ChEBI" id="CHEBI:15377"/>
        <dbReference type="ChEBI" id="CHEBI:16708"/>
        <dbReference type="ChEBI" id="CHEBI:78346"/>
        <dbReference type="ChEBI" id="CHEBI:456215"/>
        <dbReference type="EC" id="3.2.2.4"/>
    </reaction>
</comment>
<dbReference type="SUPFAM" id="SSF102405">
    <property type="entry name" value="MCP/YpsA-like"/>
    <property type="match status" value="1"/>
</dbReference>
<evidence type="ECO:0000313" key="5">
    <source>
        <dbReference type="Proteomes" id="UP000230859"/>
    </source>
</evidence>
<organism evidence="4 5">
    <name type="scientific">Candidatus Abzuiibacterium crystallinum</name>
    <dbReference type="NCBI Taxonomy" id="1974748"/>
    <lineage>
        <taxon>Bacteria</taxon>
        <taxon>Pseudomonadati</taxon>
        <taxon>Candidatus Omnitrophota</taxon>
        <taxon>Candidatus Abzuiibacterium</taxon>
    </lineage>
</organism>
<comment type="caution">
    <text evidence="4">The sequence shown here is derived from an EMBL/GenBank/DDBJ whole genome shotgun (WGS) entry which is preliminary data.</text>
</comment>
<evidence type="ECO:0000256" key="3">
    <source>
        <dbReference type="ARBA" id="ARBA00031983"/>
    </source>
</evidence>
<dbReference type="InterPro" id="IPR031100">
    <property type="entry name" value="LOG_fam"/>
</dbReference>
<dbReference type="InterPro" id="IPR005269">
    <property type="entry name" value="LOG"/>
</dbReference>
<dbReference type="InterPro" id="IPR052341">
    <property type="entry name" value="LOG_family_nucleotidases"/>
</dbReference>
<proteinExistence type="predicted"/>
<dbReference type="EC" id="3.2.2.4" evidence="2"/>
<dbReference type="Gene3D" id="3.40.50.450">
    <property type="match status" value="1"/>
</dbReference>
<protein>
    <recommendedName>
        <fullName evidence="3">AMP nucleosidase</fullName>
        <ecNumber evidence="2">3.2.2.4</ecNumber>
    </recommendedName>
    <alternativeName>
        <fullName evidence="3">AMP nucleosidase</fullName>
    </alternativeName>
</protein>